<comment type="caution">
    <text evidence="1">The sequence shown here is derived from an EMBL/GenBank/DDBJ whole genome shotgun (WGS) entry which is preliminary data.</text>
</comment>
<sequence length="171" mass="18705">KTILLQDYSPVELDVIVAADSDCHHLPPVFNYLRHPKAIEGLLQPSNSIAKDRTVPPESRPALDGEIKDIRFNASALATRSLLDRNRPSSKRVVQQLSLLPLMLSPPLVATYGRHCLCYGPSIHTTPSAFRLSVLADETSASSGVYDFSLHPAATTGGAHVVRDRERRLSS</sequence>
<gene>
    <name evidence="1" type="ORF">CCOS01_11745</name>
</gene>
<name>A0AAJ0DXH8_9PEZI</name>
<dbReference type="AlphaFoldDB" id="A0AAJ0DXH8"/>
<reference evidence="1 2" key="1">
    <citation type="submission" date="2016-10" db="EMBL/GenBank/DDBJ databases">
        <title>The genome sequence of Colletotrichum fioriniae PJ7.</title>
        <authorList>
            <person name="Baroncelli R."/>
        </authorList>
    </citation>
    <scope>NUCLEOTIDE SEQUENCE [LARGE SCALE GENOMIC DNA]</scope>
    <source>
        <strain evidence="1 2">IMI 309622</strain>
    </source>
</reference>
<dbReference type="RefSeq" id="XP_060309727.1">
    <property type="nucleotide sequence ID" value="XM_060459896.1"/>
</dbReference>
<dbReference type="GeneID" id="85343443"/>
<dbReference type="Proteomes" id="UP001240678">
    <property type="component" value="Unassembled WGS sequence"/>
</dbReference>
<feature type="non-terminal residue" evidence="1">
    <location>
        <position position="1"/>
    </location>
</feature>
<proteinExistence type="predicted"/>
<organism evidence="1 2">
    <name type="scientific">Colletotrichum costaricense</name>
    <dbReference type="NCBI Taxonomy" id="1209916"/>
    <lineage>
        <taxon>Eukaryota</taxon>
        <taxon>Fungi</taxon>
        <taxon>Dikarya</taxon>
        <taxon>Ascomycota</taxon>
        <taxon>Pezizomycotina</taxon>
        <taxon>Sordariomycetes</taxon>
        <taxon>Hypocreomycetidae</taxon>
        <taxon>Glomerellales</taxon>
        <taxon>Glomerellaceae</taxon>
        <taxon>Colletotrichum</taxon>
        <taxon>Colletotrichum acutatum species complex</taxon>
    </lineage>
</organism>
<evidence type="ECO:0000313" key="2">
    <source>
        <dbReference type="Proteomes" id="UP001240678"/>
    </source>
</evidence>
<protein>
    <submittedName>
        <fullName evidence="1">Uncharacterized protein</fullName>
    </submittedName>
</protein>
<dbReference type="EMBL" id="MOOE01000013">
    <property type="protein sequence ID" value="KAK1518925.1"/>
    <property type="molecule type" value="Genomic_DNA"/>
</dbReference>
<evidence type="ECO:0000313" key="1">
    <source>
        <dbReference type="EMBL" id="KAK1518925.1"/>
    </source>
</evidence>
<accession>A0AAJ0DXH8</accession>
<keyword evidence="2" id="KW-1185">Reference proteome</keyword>